<feature type="transmembrane region" description="Helical" evidence="1">
    <location>
        <begin position="59"/>
        <end position="79"/>
    </location>
</feature>
<keyword evidence="1" id="KW-0472">Membrane</keyword>
<dbReference type="OrthoDB" id="1121129at2"/>
<evidence type="ECO:0000313" key="2">
    <source>
        <dbReference type="EMBL" id="SHE73318.1"/>
    </source>
</evidence>
<gene>
    <name evidence="2" type="ORF">SAMN05444274_102235</name>
</gene>
<evidence type="ECO:0000256" key="1">
    <source>
        <dbReference type="SAM" id="Phobius"/>
    </source>
</evidence>
<feature type="transmembrane region" description="Helical" evidence="1">
    <location>
        <begin position="91"/>
        <end position="108"/>
    </location>
</feature>
<proteinExistence type="predicted"/>
<feature type="transmembrane region" description="Helical" evidence="1">
    <location>
        <begin position="184"/>
        <end position="205"/>
    </location>
</feature>
<dbReference type="Proteomes" id="UP000184164">
    <property type="component" value="Unassembled WGS sequence"/>
</dbReference>
<keyword evidence="1" id="KW-0812">Transmembrane</keyword>
<feature type="transmembrane region" description="Helical" evidence="1">
    <location>
        <begin position="151"/>
        <end position="172"/>
    </location>
</feature>
<protein>
    <recommendedName>
        <fullName evidence="4">YhhN-like protein</fullName>
    </recommendedName>
</protein>
<feature type="transmembrane region" description="Helical" evidence="1">
    <location>
        <begin position="31"/>
        <end position="53"/>
    </location>
</feature>
<reference evidence="2 3" key="1">
    <citation type="submission" date="2016-11" db="EMBL/GenBank/DDBJ databases">
        <authorList>
            <person name="Jaros S."/>
            <person name="Januszkiewicz K."/>
            <person name="Wedrychowicz H."/>
        </authorList>
    </citation>
    <scope>NUCLEOTIDE SEQUENCE [LARGE SCALE GENOMIC DNA]</scope>
    <source>
        <strain evidence="2 3">DSM 26910</strain>
    </source>
</reference>
<dbReference type="AlphaFoldDB" id="A0A1M4VWH0"/>
<accession>A0A1M4VWH0</accession>
<evidence type="ECO:0000313" key="3">
    <source>
        <dbReference type="Proteomes" id="UP000184164"/>
    </source>
</evidence>
<dbReference type="RefSeq" id="WP_072999305.1">
    <property type="nucleotide sequence ID" value="NZ_FQUM01000002.1"/>
</dbReference>
<organism evidence="2 3">
    <name type="scientific">Mariniphaga anaerophila</name>
    <dbReference type="NCBI Taxonomy" id="1484053"/>
    <lineage>
        <taxon>Bacteria</taxon>
        <taxon>Pseudomonadati</taxon>
        <taxon>Bacteroidota</taxon>
        <taxon>Bacteroidia</taxon>
        <taxon>Marinilabiliales</taxon>
        <taxon>Prolixibacteraceae</taxon>
        <taxon>Mariniphaga</taxon>
    </lineage>
</organism>
<feature type="transmembrane region" description="Helical" evidence="1">
    <location>
        <begin position="120"/>
        <end position="139"/>
    </location>
</feature>
<dbReference type="EMBL" id="FQUM01000002">
    <property type="protein sequence ID" value="SHE73318.1"/>
    <property type="molecule type" value="Genomic_DNA"/>
</dbReference>
<sequence length="214" mass="24507">MFLIKHIWLVNFVPLLIGSLYYRKFDKSLKVFFLFVVFGTLTEVASKVGIYFFDIKNTMPVGHIYIAGACLFTGLFYLYELGTFIKKGITIGLIVFVESIVILNFLFLQSPHSFPSISGAFVATLLVTFSVLLFSKIMVEGKIKKLHEEPVVWLNSAILINYSSNFFFYILYNVILGFSREFSIRTISFFTLINGIFYILIAIGFSKAKKKKKQ</sequence>
<keyword evidence="1" id="KW-1133">Transmembrane helix</keyword>
<keyword evidence="3" id="KW-1185">Reference proteome</keyword>
<name>A0A1M4VWH0_9BACT</name>
<evidence type="ECO:0008006" key="4">
    <source>
        <dbReference type="Google" id="ProtNLM"/>
    </source>
</evidence>